<dbReference type="Proteomes" id="UP001500033">
    <property type="component" value="Unassembled WGS sequence"/>
</dbReference>
<proteinExistence type="predicted"/>
<evidence type="ECO:0000256" key="1">
    <source>
        <dbReference type="SAM" id="MobiDB-lite"/>
    </source>
</evidence>
<organism evidence="2 3">
    <name type="scientific">Streptomyces rhizosphaericus</name>
    <dbReference type="NCBI Taxonomy" id="114699"/>
    <lineage>
        <taxon>Bacteria</taxon>
        <taxon>Bacillati</taxon>
        <taxon>Actinomycetota</taxon>
        <taxon>Actinomycetes</taxon>
        <taxon>Kitasatosporales</taxon>
        <taxon>Streptomycetaceae</taxon>
        <taxon>Streptomyces</taxon>
        <taxon>Streptomyces violaceusniger group</taxon>
    </lineage>
</organism>
<accession>A0ABN1S4V9</accession>
<reference evidence="2 3" key="1">
    <citation type="journal article" date="2019" name="Int. J. Syst. Evol. Microbiol.">
        <title>The Global Catalogue of Microorganisms (GCM) 10K type strain sequencing project: providing services to taxonomists for standard genome sequencing and annotation.</title>
        <authorList>
            <consortium name="The Broad Institute Genomics Platform"/>
            <consortium name="The Broad Institute Genome Sequencing Center for Infectious Disease"/>
            <person name="Wu L."/>
            <person name="Ma J."/>
        </authorList>
    </citation>
    <scope>NUCLEOTIDE SEQUENCE [LARGE SCALE GENOMIC DNA]</scope>
    <source>
        <strain evidence="2 3">JCM 11445</strain>
    </source>
</reference>
<feature type="compositionally biased region" description="Pro residues" evidence="1">
    <location>
        <begin position="116"/>
        <end position="134"/>
    </location>
</feature>
<keyword evidence="3" id="KW-1185">Reference proteome</keyword>
<gene>
    <name evidence="2" type="ORF">GCM10009576_018800</name>
</gene>
<comment type="caution">
    <text evidence="2">The sequence shown here is derived from an EMBL/GenBank/DDBJ whole genome shotgun (WGS) entry which is preliminary data.</text>
</comment>
<evidence type="ECO:0000313" key="3">
    <source>
        <dbReference type="Proteomes" id="UP001500033"/>
    </source>
</evidence>
<feature type="region of interest" description="Disordered" evidence="1">
    <location>
        <begin position="91"/>
        <end position="134"/>
    </location>
</feature>
<sequence>MTDRITVQVRADDPLSEAGVISLLRPRPEIRLDDGADDPAVTVVAADISDPAGYQLLRTAQHGGSSRLVLLVSRLLDHQLALAAECGTAGIMWRRERRQRSARPHHPDRGHRRRPPPAGPPNTPAPRARPTPRK</sequence>
<feature type="compositionally biased region" description="Basic residues" evidence="1">
    <location>
        <begin position="95"/>
        <end position="115"/>
    </location>
</feature>
<evidence type="ECO:0008006" key="4">
    <source>
        <dbReference type="Google" id="ProtNLM"/>
    </source>
</evidence>
<dbReference type="EMBL" id="BAAAIE010000008">
    <property type="protein sequence ID" value="GAA0973391.1"/>
    <property type="molecule type" value="Genomic_DNA"/>
</dbReference>
<evidence type="ECO:0000313" key="2">
    <source>
        <dbReference type="EMBL" id="GAA0973391.1"/>
    </source>
</evidence>
<name>A0ABN1S4V9_9ACTN</name>
<protein>
    <recommendedName>
        <fullName evidence="4">Response regulatory domain-containing protein</fullName>
    </recommendedName>
</protein>